<gene>
    <name evidence="1" type="ORF">EPIR_0750</name>
</gene>
<evidence type="ECO:0000313" key="1">
    <source>
        <dbReference type="EMBL" id="CCG86115.1"/>
    </source>
</evidence>
<proteinExistence type="predicted"/>
<keyword evidence="2" id="KW-1185">Reference proteome</keyword>
<dbReference type="Proteomes" id="UP000018217">
    <property type="component" value="Unassembled WGS sequence"/>
</dbReference>
<accession>V5Z532</accession>
<organism evidence="1 2">
    <name type="scientific">Erwinia piriflorinigrans CFBP 5888</name>
    <dbReference type="NCBI Taxonomy" id="1161919"/>
    <lineage>
        <taxon>Bacteria</taxon>
        <taxon>Pseudomonadati</taxon>
        <taxon>Pseudomonadota</taxon>
        <taxon>Gammaproteobacteria</taxon>
        <taxon>Enterobacterales</taxon>
        <taxon>Erwiniaceae</taxon>
        <taxon>Erwinia</taxon>
    </lineage>
</organism>
<protein>
    <submittedName>
        <fullName evidence="1">Uncharacterized protein</fullName>
    </submittedName>
</protein>
<name>V5Z532_9GAMM</name>
<comment type="caution">
    <text evidence="1">The sequence shown here is derived from an EMBL/GenBank/DDBJ whole genome shotgun (WGS) entry which is preliminary data.</text>
</comment>
<evidence type="ECO:0000313" key="2">
    <source>
        <dbReference type="Proteomes" id="UP000018217"/>
    </source>
</evidence>
<dbReference type="AlphaFoldDB" id="V5Z532"/>
<reference evidence="1 2" key="1">
    <citation type="journal article" date="2013" name="Syst. Appl. Microbiol.">
        <title>Phylogenetic position and virulence apparatus of the pear flower necrosis pathogen Erwinia piriflorinigrans CFBP 5888T as assessed by comparative genomics.</title>
        <authorList>
            <person name="Smits T.H."/>
            <person name="Rezzonico F."/>
            <person name="Lopez M.M."/>
            <person name="Blom J."/>
            <person name="Goesmann A."/>
            <person name="Frey J.E."/>
            <person name="Duffy B."/>
        </authorList>
    </citation>
    <scope>NUCLEOTIDE SEQUENCE [LARGE SCALE GENOMIC DNA]</scope>
    <source>
        <strain evidence="2">CFBP5888</strain>
    </source>
</reference>
<sequence length="52" mass="6113">MISYCKPICSLFNFYFQIIFMEGVCVLRVFCEYNPLPQEGERKNRLNGVNST</sequence>
<dbReference type="EMBL" id="CAHS01000007">
    <property type="protein sequence ID" value="CCG86115.1"/>
    <property type="molecule type" value="Genomic_DNA"/>
</dbReference>